<dbReference type="NCBIfam" id="NF004398">
    <property type="entry name" value="PRK05756.1"/>
    <property type="match status" value="1"/>
</dbReference>
<protein>
    <recommendedName>
        <fullName evidence="1">pyridoxal kinase</fullName>
        <ecNumber evidence="1">2.7.1.35</ecNumber>
    </recommendedName>
</protein>
<evidence type="ECO:0000256" key="1">
    <source>
        <dbReference type="ARBA" id="ARBA00012104"/>
    </source>
</evidence>
<evidence type="ECO:0000256" key="5">
    <source>
        <dbReference type="ARBA" id="ARBA00022840"/>
    </source>
</evidence>
<evidence type="ECO:0000256" key="3">
    <source>
        <dbReference type="ARBA" id="ARBA00022741"/>
    </source>
</evidence>
<evidence type="ECO:0000256" key="2">
    <source>
        <dbReference type="ARBA" id="ARBA00022679"/>
    </source>
</evidence>
<sequence>MSILSIQSHVCYGHVGNAAAVFPLQRLGFDVWPVHCLQFSNHLGYSDWSGEVFATEQVAEVLKGIERRGVFPDCEAVLSGYLGTAELGDAVLETVASVRQANPRALFLCDPVMGDEDTGVYVHPEIPDFMRFGALKSADIITPNLFELGILADREVYDRGTALAAARHLLNDNRTNLKIVMVTSIPVQPVHATEARDPERERIGILVVTRQSAHLATTPKLDFGPLVKGTGDVIAALFLGRLLRNQGDAGQALQGAMSSLYGVLDETLRRGTDELCLIAAQEKISAPDLNDLTFMALTD</sequence>
<evidence type="ECO:0000313" key="7">
    <source>
        <dbReference type="EMBL" id="TQV79596.1"/>
    </source>
</evidence>
<dbReference type="GO" id="GO:0005829">
    <property type="term" value="C:cytosol"/>
    <property type="evidence" value="ECO:0007669"/>
    <property type="project" value="TreeGrafter"/>
</dbReference>
<reference evidence="7 8" key="1">
    <citation type="submission" date="2019-06" db="EMBL/GenBank/DDBJ databases">
        <title>Whole genome sequence for Rhodospirillaceae sp. R148.</title>
        <authorList>
            <person name="Wang G."/>
        </authorList>
    </citation>
    <scope>NUCLEOTIDE SEQUENCE [LARGE SCALE GENOMIC DNA]</scope>
    <source>
        <strain evidence="7 8">R148</strain>
    </source>
</reference>
<dbReference type="InterPro" id="IPR013749">
    <property type="entry name" value="PM/HMP-P_kinase-1"/>
</dbReference>
<evidence type="ECO:0000313" key="8">
    <source>
        <dbReference type="Proteomes" id="UP000315252"/>
    </source>
</evidence>
<dbReference type="PANTHER" id="PTHR10534">
    <property type="entry name" value="PYRIDOXAL KINASE"/>
    <property type="match status" value="1"/>
</dbReference>
<dbReference type="SUPFAM" id="SSF53613">
    <property type="entry name" value="Ribokinase-like"/>
    <property type="match status" value="1"/>
</dbReference>
<dbReference type="EC" id="2.7.1.35" evidence="1"/>
<dbReference type="InterPro" id="IPR004625">
    <property type="entry name" value="PyrdxlKinase"/>
</dbReference>
<dbReference type="GO" id="GO:0008478">
    <property type="term" value="F:pyridoxal kinase activity"/>
    <property type="evidence" value="ECO:0007669"/>
    <property type="project" value="UniProtKB-EC"/>
</dbReference>
<evidence type="ECO:0000259" key="6">
    <source>
        <dbReference type="Pfam" id="PF08543"/>
    </source>
</evidence>
<dbReference type="AlphaFoldDB" id="A0A545TQV0"/>
<evidence type="ECO:0000256" key="4">
    <source>
        <dbReference type="ARBA" id="ARBA00022777"/>
    </source>
</evidence>
<dbReference type="Gene3D" id="3.40.1190.20">
    <property type="match status" value="1"/>
</dbReference>
<dbReference type="CDD" id="cd01173">
    <property type="entry name" value="pyridoxal_pyridoxamine_kinase"/>
    <property type="match status" value="1"/>
</dbReference>
<dbReference type="Proteomes" id="UP000315252">
    <property type="component" value="Unassembled WGS sequence"/>
</dbReference>
<dbReference type="PANTHER" id="PTHR10534:SF2">
    <property type="entry name" value="PYRIDOXAL KINASE"/>
    <property type="match status" value="1"/>
</dbReference>
<dbReference type="NCBIfam" id="TIGR00687">
    <property type="entry name" value="pyridox_kin"/>
    <property type="match status" value="1"/>
</dbReference>
<dbReference type="OrthoDB" id="9800808at2"/>
<dbReference type="InterPro" id="IPR029056">
    <property type="entry name" value="Ribokinase-like"/>
</dbReference>
<dbReference type="Pfam" id="PF08543">
    <property type="entry name" value="Phos_pyr_kin"/>
    <property type="match status" value="1"/>
</dbReference>
<dbReference type="GO" id="GO:0009443">
    <property type="term" value="P:pyridoxal 5'-phosphate salvage"/>
    <property type="evidence" value="ECO:0007669"/>
    <property type="project" value="InterPro"/>
</dbReference>
<feature type="domain" description="Pyridoxamine kinase/Phosphomethylpyrimidine kinase" evidence="6">
    <location>
        <begin position="74"/>
        <end position="271"/>
    </location>
</feature>
<accession>A0A545TQV0</accession>
<proteinExistence type="predicted"/>
<name>A0A545TQV0_9PROT</name>
<organism evidence="7 8">
    <name type="scientific">Denitrobaculum tricleocarpae</name>
    <dbReference type="NCBI Taxonomy" id="2591009"/>
    <lineage>
        <taxon>Bacteria</taxon>
        <taxon>Pseudomonadati</taxon>
        <taxon>Pseudomonadota</taxon>
        <taxon>Alphaproteobacteria</taxon>
        <taxon>Rhodospirillales</taxon>
        <taxon>Rhodospirillaceae</taxon>
        <taxon>Denitrobaculum</taxon>
    </lineage>
</organism>
<keyword evidence="3" id="KW-0547">Nucleotide-binding</keyword>
<keyword evidence="5" id="KW-0067">ATP-binding</keyword>
<dbReference type="RefSeq" id="WP_142896777.1">
    <property type="nucleotide sequence ID" value="NZ_ML660055.1"/>
</dbReference>
<comment type="caution">
    <text evidence="7">The sequence shown here is derived from an EMBL/GenBank/DDBJ whole genome shotgun (WGS) entry which is preliminary data.</text>
</comment>
<keyword evidence="8" id="KW-1185">Reference proteome</keyword>
<dbReference type="EMBL" id="VHSH01000004">
    <property type="protein sequence ID" value="TQV79596.1"/>
    <property type="molecule type" value="Genomic_DNA"/>
</dbReference>
<keyword evidence="2 7" id="KW-0808">Transferase</keyword>
<keyword evidence="4 7" id="KW-0418">Kinase</keyword>
<gene>
    <name evidence="7" type="primary">pdxY</name>
    <name evidence="7" type="ORF">FKG95_12775</name>
</gene>
<dbReference type="GO" id="GO:0005524">
    <property type="term" value="F:ATP binding"/>
    <property type="evidence" value="ECO:0007669"/>
    <property type="project" value="UniProtKB-KW"/>
</dbReference>